<comment type="caution">
    <text evidence="11">The sequence shown here is derived from an EMBL/GenBank/DDBJ whole genome shotgun (WGS) entry which is preliminary data.</text>
</comment>
<keyword evidence="1" id="KW-0819">tRNA processing</keyword>
<feature type="domain" description="Pseudouridine synthase RsuA/RluA-like" evidence="10">
    <location>
        <begin position="15"/>
        <end position="175"/>
    </location>
</feature>
<dbReference type="GO" id="GO:0000455">
    <property type="term" value="P:enzyme-directed rRNA pseudouridine synthesis"/>
    <property type="evidence" value="ECO:0007669"/>
    <property type="project" value="TreeGrafter"/>
</dbReference>
<evidence type="ECO:0000256" key="3">
    <source>
        <dbReference type="ARBA" id="ARBA00036607"/>
    </source>
</evidence>
<dbReference type="Gene3D" id="3.30.2350.10">
    <property type="entry name" value="Pseudouridine synthase"/>
    <property type="match status" value="1"/>
</dbReference>
<evidence type="ECO:0000256" key="7">
    <source>
        <dbReference type="ARBA" id="ARBA00041803"/>
    </source>
</evidence>
<name>A0A9E5MKH5_9GAMM</name>
<dbReference type="GO" id="GO:0003723">
    <property type="term" value="F:RNA binding"/>
    <property type="evidence" value="ECO:0007669"/>
    <property type="project" value="InterPro"/>
</dbReference>
<dbReference type="InterPro" id="IPR020103">
    <property type="entry name" value="PsdUridine_synth_cat_dom_sf"/>
</dbReference>
<keyword evidence="12" id="KW-1185">Reference proteome</keyword>
<dbReference type="RefSeq" id="WP_167184215.1">
    <property type="nucleotide sequence ID" value="NZ_JAAONZ010000004.1"/>
</dbReference>
<evidence type="ECO:0000313" key="11">
    <source>
        <dbReference type="EMBL" id="NHO65392.1"/>
    </source>
</evidence>
<gene>
    <name evidence="11" type="primary">truC</name>
    <name evidence="11" type="ORF">G8770_07560</name>
</gene>
<evidence type="ECO:0000313" key="12">
    <source>
        <dbReference type="Proteomes" id="UP000787472"/>
    </source>
</evidence>
<evidence type="ECO:0000256" key="2">
    <source>
        <dbReference type="ARBA" id="ARBA00023235"/>
    </source>
</evidence>
<evidence type="ECO:0000256" key="1">
    <source>
        <dbReference type="ARBA" id="ARBA00022694"/>
    </source>
</evidence>
<evidence type="ECO:0000256" key="6">
    <source>
        <dbReference type="ARBA" id="ARBA00040675"/>
    </source>
</evidence>
<dbReference type="InterPro" id="IPR006145">
    <property type="entry name" value="PsdUridine_synth_RsuA/RluA"/>
</dbReference>
<proteinExistence type="predicted"/>
<dbReference type="GO" id="GO:0160149">
    <property type="term" value="F:tRNA pseudouridine(65) synthase activity"/>
    <property type="evidence" value="ECO:0007669"/>
    <property type="project" value="UniProtKB-EC"/>
</dbReference>
<evidence type="ECO:0000256" key="9">
    <source>
        <dbReference type="ARBA" id="ARBA00043049"/>
    </source>
</evidence>
<evidence type="ECO:0000256" key="5">
    <source>
        <dbReference type="ARBA" id="ARBA00038943"/>
    </source>
</evidence>
<protein>
    <recommendedName>
        <fullName evidence="6">tRNA pseudouridine synthase C</fullName>
        <ecNumber evidence="5">5.4.99.26</ecNumber>
    </recommendedName>
    <alternativeName>
        <fullName evidence="8">tRNA pseudouridine(65) synthase</fullName>
    </alternativeName>
    <alternativeName>
        <fullName evidence="9">tRNA pseudouridylate synthase C</fullName>
    </alternativeName>
    <alternativeName>
        <fullName evidence="7">tRNA-uridine isomerase C</fullName>
    </alternativeName>
</protein>
<dbReference type="Proteomes" id="UP000787472">
    <property type="component" value="Unassembled WGS sequence"/>
</dbReference>
<evidence type="ECO:0000256" key="8">
    <source>
        <dbReference type="ARBA" id="ARBA00041975"/>
    </source>
</evidence>
<dbReference type="AlphaFoldDB" id="A0A9E5MKH5"/>
<dbReference type="PANTHER" id="PTHR21600:SF56">
    <property type="entry name" value="TRNA PSEUDOURIDINE SYNTHASE C"/>
    <property type="match status" value="1"/>
</dbReference>
<evidence type="ECO:0000259" key="10">
    <source>
        <dbReference type="Pfam" id="PF00849"/>
    </source>
</evidence>
<dbReference type="GO" id="GO:0008033">
    <property type="term" value="P:tRNA processing"/>
    <property type="evidence" value="ECO:0007669"/>
    <property type="project" value="UniProtKB-KW"/>
</dbReference>
<dbReference type="Pfam" id="PF00849">
    <property type="entry name" value="PseudoU_synth_2"/>
    <property type="match status" value="1"/>
</dbReference>
<keyword evidence="2 11" id="KW-0413">Isomerase</keyword>
<dbReference type="CDD" id="cd02563">
    <property type="entry name" value="PseudoU_synth_TruC"/>
    <property type="match status" value="1"/>
</dbReference>
<dbReference type="InterPro" id="IPR006224">
    <property type="entry name" value="PsdUridine_synth_RluA-like_CS"/>
</dbReference>
<dbReference type="NCBIfam" id="NF008321">
    <property type="entry name" value="PRK11112.1"/>
    <property type="match status" value="1"/>
</dbReference>
<organism evidence="11 12">
    <name type="scientific">Pseudomaricurvus hydrocarbonicus</name>
    <dbReference type="NCBI Taxonomy" id="1470433"/>
    <lineage>
        <taxon>Bacteria</taxon>
        <taxon>Pseudomonadati</taxon>
        <taxon>Pseudomonadota</taxon>
        <taxon>Gammaproteobacteria</taxon>
        <taxon>Cellvibrionales</taxon>
        <taxon>Cellvibrionaceae</taxon>
        <taxon>Pseudomaricurvus</taxon>
    </lineage>
</organism>
<dbReference type="PANTHER" id="PTHR21600">
    <property type="entry name" value="MITOCHONDRIAL RNA PSEUDOURIDINE SYNTHASE"/>
    <property type="match status" value="1"/>
</dbReference>
<dbReference type="InterPro" id="IPR050188">
    <property type="entry name" value="RluA_PseudoU_synthase"/>
</dbReference>
<comment type="catalytic activity">
    <reaction evidence="3">
        <text>uridine(65) in tRNA = pseudouridine(65) in tRNA</text>
        <dbReference type="Rhea" id="RHEA:42536"/>
        <dbReference type="Rhea" id="RHEA-COMP:10103"/>
        <dbReference type="Rhea" id="RHEA-COMP:10104"/>
        <dbReference type="ChEBI" id="CHEBI:65314"/>
        <dbReference type="ChEBI" id="CHEBI:65315"/>
        <dbReference type="EC" id="5.4.99.26"/>
    </reaction>
</comment>
<dbReference type="EC" id="5.4.99.26" evidence="5"/>
<sequence length="264" mass="29882">MSAAETLPVIYQDEHLIAINKPSGLLVHRSEIDRHETRFALQIIRDQIGQRVYPVHRLDKPTSGVLVFALNPDAARSISSAIETKCIRKTYHAVVRGYAPENGHIDHALKEELDKYTDKKAKHDKAPQSAQTNFRRLATIELPVEIEHYPQSRYSLVECQPLTGRKHQIRRHMKHINHPVIGDAKHGRGRHNRYFKSELNAGRLLLHASQMQLPHPVSGALLSLSAAPDDAFLQLLERFDWLGAFSDATDELPAWANTTTDDIP</sequence>
<accession>A0A9E5MKH5</accession>
<reference evidence="11" key="1">
    <citation type="submission" date="2020-03" db="EMBL/GenBank/DDBJ databases">
        <authorList>
            <person name="Guo F."/>
        </authorList>
    </citation>
    <scope>NUCLEOTIDE SEQUENCE</scope>
    <source>
        <strain evidence="11">JCM 30134</strain>
    </source>
</reference>
<comment type="function">
    <text evidence="4">Responsible for synthesis of pseudouridine from uracil-65 in transfer RNAs.</text>
</comment>
<dbReference type="SUPFAM" id="SSF55120">
    <property type="entry name" value="Pseudouridine synthase"/>
    <property type="match status" value="1"/>
</dbReference>
<evidence type="ECO:0000256" key="4">
    <source>
        <dbReference type="ARBA" id="ARBA00037670"/>
    </source>
</evidence>
<dbReference type="PROSITE" id="PS01129">
    <property type="entry name" value="PSI_RLU"/>
    <property type="match status" value="1"/>
</dbReference>
<dbReference type="EMBL" id="JAAONZ010000004">
    <property type="protein sequence ID" value="NHO65392.1"/>
    <property type="molecule type" value="Genomic_DNA"/>
</dbReference>